<dbReference type="Proteomes" id="UP000293360">
    <property type="component" value="Unassembled WGS sequence"/>
</dbReference>
<dbReference type="Gene3D" id="3.40.50.1820">
    <property type="entry name" value="alpha/beta hydrolase"/>
    <property type="match status" value="1"/>
</dbReference>
<feature type="domain" description="AB hydrolase-1" evidence="1">
    <location>
        <begin position="43"/>
        <end position="321"/>
    </location>
</feature>
<evidence type="ECO:0000313" key="2">
    <source>
        <dbReference type="EMBL" id="RYO82554.1"/>
    </source>
</evidence>
<dbReference type="SUPFAM" id="SSF53474">
    <property type="entry name" value="alpha/beta-Hydrolases"/>
    <property type="match status" value="1"/>
</dbReference>
<keyword evidence="3" id="KW-1185">Reference proteome</keyword>
<evidence type="ECO:0000259" key="1">
    <source>
        <dbReference type="Pfam" id="PF12697"/>
    </source>
</evidence>
<dbReference type="OrthoDB" id="3466836at2759"/>
<name>A0A4Q4SXH1_9PEZI</name>
<reference evidence="2 3" key="1">
    <citation type="submission" date="2018-06" db="EMBL/GenBank/DDBJ databases">
        <title>Complete Genomes of Monosporascus.</title>
        <authorList>
            <person name="Robinson A.J."/>
            <person name="Natvig D.O."/>
        </authorList>
    </citation>
    <scope>NUCLEOTIDE SEQUENCE [LARGE SCALE GENOMIC DNA]</scope>
    <source>
        <strain evidence="2 3">CBS 110550</strain>
    </source>
</reference>
<dbReference type="InterPro" id="IPR029058">
    <property type="entry name" value="AB_hydrolase_fold"/>
</dbReference>
<proteinExistence type="predicted"/>
<organism evidence="2 3">
    <name type="scientific">Monosporascus ibericus</name>
    <dbReference type="NCBI Taxonomy" id="155417"/>
    <lineage>
        <taxon>Eukaryota</taxon>
        <taxon>Fungi</taxon>
        <taxon>Dikarya</taxon>
        <taxon>Ascomycota</taxon>
        <taxon>Pezizomycotina</taxon>
        <taxon>Sordariomycetes</taxon>
        <taxon>Xylariomycetidae</taxon>
        <taxon>Xylariales</taxon>
        <taxon>Xylariales incertae sedis</taxon>
        <taxon>Monosporascus</taxon>
    </lineage>
</organism>
<accession>A0A4Q4SXH1</accession>
<gene>
    <name evidence="2" type="ORF">DL764_009593</name>
</gene>
<sequence>MSDSERQDSPIAHDVIRLPHKPSAPLKYGFVQGRGRLAETHLVVFLNGLIGTQSTWERTIEELVNKWTESGNSNHPSLLTYDRYGQGDSAPDPYDETHGHCHDLHEVVRDLYLFVSEIWKQKRGQAASASFPKLVLVANSIGCVIGRFFAETRPGLVNALLLLDSNMANSDQVSLLPDPDAPGFDPATAGLSDGVTVDDLRETREMYRELFHPSVPNPENLDRRSVAELLPHADRPPLVGPDGRGPWITVVGHDWDKFAADCAHGALHSPKALTNAYVNPAWARYNQGLVRLTDEERAEGPIIAEGCGHFIHSQDPALVARLIQSLLEKVDGGS</sequence>
<dbReference type="InterPro" id="IPR000073">
    <property type="entry name" value="AB_hydrolase_1"/>
</dbReference>
<dbReference type="EMBL" id="QJNU01000936">
    <property type="protein sequence ID" value="RYO82554.1"/>
    <property type="molecule type" value="Genomic_DNA"/>
</dbReference>
<evidence type="ECO:0000313" key="3">
    <source>
        <dbReference type="Proteomes" id="UP000293360"/>
    </source>
</evidence>
<comment type="caution">
    <text evidence="2">The sequence shown here is derived from an EMBL/GenBank/DDBJ whole genome shotgun (WGS) entry which is preliminary data.</text>
</comment>
<dbReference type="AlphaFoldDB" id="A0A4Q4SXH1"/>
<dbReference type="Pfam" id="PF12697">
    <property type="entry name" value="Abhydrolase_6"/>
    <property type="match status" value="1"/>
</dbReference>
<protein>
    <recommendedName>
        <fullName evidence="1">AB hydrolase-1 domain-containing protein</fullName>
    </recommendedName>
</protein>